<dbReference type="EnsemblMetazoa" id="XM_030983734">
    <property type="protein sequence ID" value="XP_030839594"/>
    <property type="gene ID" value="LOC115923294"/>
</dbReference>
<dbReference type="OrthoDB" id="10682467at2759"/>
<feature type="compositionally biased region" description="Basic and acidic residues" evidence="1">
    <location>
        <begin position="244"/>
        <end position="260"/>
    </location>
</feature>
<dbReference type="GeneID" id="115923294"/>
<dbReference type="KEGG" id="spu:115923294"/>
<dbReference type="Proteomes" id="UP000007110">
    <property type="component" value="Unassembled WGS sequence"/>
</dbReference>
<proteinExistence type="predicted"/>
<reference evidence="2" key="2">
    <citation type="submission" date="2021-01" db="UniProtKB">
        <authorList>
            <consortium name="EnsemblMetazoa"/>
        </authorList>
    </citation>
    <scope>IDENTIFICATION</scope>
</reference>
<feature type="compositionally biased region" description="Basic and acidic residues" evidence="1">
    <location>
        <begin position="111"/>
        <end position="126"/>
    </location>
</feature>
<evidence type="ECO:0000256" key="1">
    <source>
        <dbReference type="SAM" id="MobiDB-lite"/>
    </source>
</evidence>
<reference evidence="3" key="1">
    <citation type="submission" date="2015-02" db="EMBL/GenBank/DDBJ databases">
        <title>Genome sequencing for Strongylocentrotus purpuratus.</title>
        <authorList>
            <person name="Murali S."/>
            <person name="Liu Y."/>
            <person name="Vee V."/>
            <person name="English A."/>
            <person name="Wang M."/>
            <person name="Skinner E."/>
            <person name="Han Y."/>
            <person name="Muzny D.M."/>
            <person name="Worley K.C."/>
            <person name="Gibbs R.A."/>
        </authorList>
    </citation>
    <scope>NUCLEOTIDE SEQUENCE</scope>
</reference>
<accession>A0A7M7NPJ9</accession>
<dbReference type="AlphaFoldDB" id="A0A7M7NPJ9"/>
<feature type="compositionally biased region" description="Basic and acidic residues" evidence="1">
    <location>
        <begin position="72"/>
        <end position="87"/>
    </location>
</feature>
<organism evidence="2 3">
    <name type="scientific">Strongylocentrotus purpuratus</name>
    <name type="common">Purple sea urchin</name>
    <dbReference type="NCBI Taxonomy" id="7668"/>
    <lineage>
        <taxon>Eukaryota</taxon>
        <taxon>Metazoa</taxon>
        <taxon>Echinodermata</taxon>
        <taxon>Eleutherozoa</taxon>
        <taxon>Echinozoa</taxon>
        <taxon>Echinoidea</taxon>
        <taxon>Euechinoidea</taxon>
        <taxon>Echinacea</taxon>
        <taxon>Camarodonta</taxon>
        <taxon>Echinidea</taxon>
        <taxon>Strongylocentrotidae</taxon>
        <taxon>Strongylocentrotus</taxon>
    </lineage>
</organism>
<keyword evidence="3" id="KW-1185">Reference proteome</keyword>
<feature type="compositionally biased region" description="Polar residues" evidence="1">
    <location>
        <begin position="188"/>
        <end position="203"/>
    </location>
</feature>
<feature type="region of interest" description="Disordered" evidence="1">
    <location>
        <begin position="1"/>
        <end position="301"/>
    </location>
</feature>
<evidence type="ECO:0000313" key="3">
    <source>
        <dbReference type="Proteomes" id="UP000007110"/>
    </source>
</evidence>
<sequence length="301" mass="32274">MFTINTYAEAASVDHPTPAIDSSAPIEEKENIDSGKDEKKGEDDADKGPDQKNKTVDIFAMEPSRPAPLRPIKADVIDPELATDKTVKPKPKPKPAPVPEVDQVNEGDVDQGDKQETPADDKDLPKADLTTNDTAKPKPKPKPKPTPTTIPEVDLTSTDKVNEVNVDQEGKQETPSGSDLPVPADRLSASSTPAPTGAVSSRSLLADIIDPNRTPGNTAKLKPKPKPKPKPTPNPEEDLTTNDKVNEGDVDQEAKQETPVDNKNVPVPAYRPHLSPRRKNTVPTQNSAAGLLANILKPKAP</sequence>
<evidence type="ECO:0000313" key="2">
    <source>
        <dbReference type="EnsemblMetazoa" id="XP_030839594"/>
    </source>
</evidence>
<dbReference type="RefSeq" id="XP_030839594.1">
    <property type="nucleotide sequence ID" value="XM_030983734.1"/>
</dbReference>
<feature type="compositionally biased region" description="Basic and acidic residues" evidence="1">
    <location>
        <begin position="26"/>
        <end position="55"/>
    </location>
</feature>
<name>A0A7M7NPJ9_STRPU</name>
<protein>
    <submittedName>
        <fullName evidence="2">Uncharacterized protein</fullName>
    </submittedName>
</protein>
<dbReference type="InParanoid" id="A0A7M7NPJ9"/>